<evidence type="ECO:0000313" key="2">
    <source>
        <dbReference type="EMBL" id="GGE47445.1"/>
    </source>
</evidence>
<dbReference type="Pfam" id="PF06568">
    <property type="entry name" value="YjiS-like"/>
    <property type="match status" value="1"/>
</dbReference>
<reference evidence="2" key="2">
    <citation type="submission" date="2020-09" db="EMBL/GenBank/DDBJ databases">
        <authorList>
            <person name="Sun Q."/>
            <person name="Zhou Y."/>
        </authorList>
    </citation>
    <scope>NUCLEOTIDE SEQUENCE</scope>
    <source>
        <strain evidence="2">CGMCC 1.16012</strain>
    </source>
</reference>
<feature type="domain" description="YjiS-like" evidence="1">
    <location>
        <begin position="29"/>
        <end position="61"/>
    </location>
</feature>
<reference evidence="2" key="1">
    <citation type="journal article" date="2014" name="Int. J. Syst. Evol. Microbiol.">
        <title>Complete genome sequence of Corynebacterium casei LMG S-19264T (=DSM 44701T), isolated from a smear-ripened cheese.</title>
        <authorList>
            <consortium name="US DOE Joint Genome Institute (JGI-PGF)"/>
            <person name="Walter F."/>
            <person name="Albersmeier A."/>
            <person name="Kalinowski J."/>
            <person name="Ruckert C."/>
        </authorList>
    </citation>
    <scope>NUCLEOTIDE SEQUENCE</scope>
    <source>
        <strain evidence="2">CGMCC 1.16012</strain>
    </source>
</reference>
<organism evidence="2 3">
    <name type="scientific">Actibacterium pelagium</name>
    <dbReference type="NCBI Taxonomy" id="2029103"/>
    <lineage>
        <taxon>Bacteria</taxon>
        <taxon>Pseudomonadati</taxon>
        <taxon>Pseudomonadota</taxon>
        <taxon>Alphaproteobacteria</taxon>
        <taxon>Rhodobacterales</taxon>
        <taxon>Roseobacteraceae</taxon>
        <taxon>Actibacterium</taxon>
    </lineage>
</organism>
<sequence length="71" mass="7774">MAIAQSTFGASNWVVGTLTTVIGHAKDYLAKRKLYRDTYNELSELTNRELADLGISRSMIRSLALEAAKAA</sequence>
<dbReference type="InterPro" id="IPR009506">
    <property type="entry name" value="YjiS-like"/>
</dbReference>
<evidence type="ECO:0000313" key="3">
    <source>
        <dbReference type="Proteomes" id="UP000606730"/>
    </source>
</evidence>
<accession>A0A917EKF4</accession>
<evidence type="ECO:0000259" key="1">
    <source>
        <dbReference type="Pfam" id="PF06568"/>
    </source>
</evidence>
<protein>
    <recommendedName>
        <fullName evidence="1">YjiS-like domain-containing protein</fullName>
    </recommendedName>
</protein>
<proteinExistence type="predicted"/>
<dbReference type="AlphaFoldDB" id="A0A917EKF4"/>
<dbReference type="Proteomes" id="UP000606730">
    <property type="component" value="Unassembled WGS sequence"/>
</dbReference>
<keyword evidence="3" id="KW-1185">Reference proteome</keyword>
<comment type="caution">
    <text evidence="2">The sequence shown here is derived from an EMBL/GenBank/DDBJ whole genome shotgun (WGS) entry which is preliminary data.</text>
</comment>
<gene>
    <name evidence="2" type="ORF">GCM10011517_14050</name>
</gene>
<dbReference type="RefSeq" id="WP_095597051.1">
    <property type="nucleotide sequence ID" value="NZ_BMKN01000001.1"/>
</dbReference>
<name>A0A917EKF4_9RHOB</name>
<dbReference type="EMBL" id="BMKN01000001">
    <property type="protein sequence ID" value="GGE47445.1"/>
    <property type="molecule type" value="Genomic_DNA"/>
</dbReference>
<dbReference type="OrthoDB" id="8244198at2"/>